<dbReference type="EMBL" id="DF196792">
    <property type="protein sequence ID" value="GAC77441.1"/>
    <property type="molecule type" value="Genomic_DNA"/>
</dbReference>
<reference evidence="7" key="1">
    <citation type="journal article" date="2013" name="Genome Announc.">
        <title>Genome sequence of the basidiomycetous yeast Pseudozyma antarctica T-34, a producer of the glycolipid biosurfactants mannosylerythritol lipids.</title>
        <authorList>
            <person name="Morita T."/>
            <person name="Koike H."/>
            <person name="Koyama Y."/>
            <person name="Hagiwara H."/>
            <person name="Ito E."/>
            <person name="Fukuoka T."/>
            <person name="Imura T."/>
            <person name="Machida M."/>
            <person name="Kitamoto D."/>
        </authorList>
    </citation>
    <scope>NUCLEOTIDE SEQUENCE [LARGE SCALE GENOMIC DNA]</scope>
    <source>
        <strain evidence="7">T-34</strain>
    </source>
</reference>
<evidence type="ECO:0000259" key="5">
    <source>
        <dbReference type="Pfam" id="PF17187"/>
    </source>
</evidence>
<evidence type="ECO:0000313" key="6">
    <source>
        <dbReference type="EMBL" id="GAC77441.1"/>
    </source>
</evidence>
<evidence type="ECO:0000256" key="3">
    <source>
        <dbReference type="ARBA" id="ARBA00022490"/>
    </source>
</evidence>
<evidence type="ECO:0008006" key="8">
    <source>
        <dbReference type="Google" id="ProtNLM"/>
    </source>
</evidence>
<dbReference type="STRING" id="1151754.M9LT47"/>
<gene>
    <name evidence="6" type="ORF">PANT_26d00050</name>
</gene>
<dbReference type="Pfam" id="PF08622">
    <property type="entry name" value="Svf1"/>
    <property type="match status" value="1"/>
</dbReference>
<evidence type="ECO:0000313" key="7">
    <source>
        <dbReference type="Proteomes" id="UP000011976"/>
    </source>
</evidence>
<feature type="domain" description="Svf1-like C-terminal" evidence="5">
    <location>
        <begin position="319"/>
        <end position="536"/>
    </location>
</feature>
<dbReference type="InterPro" id="IPR013931">
    <property type="entry name" value="Svf1-like_N"/>
</dbReference>
<dbReference type="OrthoDB" id="2590239at2759"/>
<name>M9LT47_PSEA3</name>
<dbReference type="Pfam" id="PF17187">
    <property type="entry name" value="Svf1_C"/>
    <property type="match status" value="1"/>
</dbReference>
<organism evidence="6 7">
    <name type="scientific">Pseudozyma antarctica (strain T-34)</name>
    <name type="common">Yeast</name>
    <name type="synonym">Candida antarctica</name>
    <dbReference type="NCBI Taxonomy" id="1151754"/>
    <lineage>
        <taxon>Eukaryota</taxon>
        <taxon>Fungi</taxon>
        <taxon>Dikarya</taxon>
        <taxon>Basidiomycota</taxon>
        <taxon>Ustilaginomycotina</taxon>
        <taxon>Ustilaginomycetes</taxon>
        <taxon>Ustilaginales</taxon>
        <taxon>Ustilaginaceae</taxon>
        <taxon>Moesziomyces</taxon>
    </lineage>
</organism>
<comment type="similarity">
    <text evidence="2">Belongs to the SVF1 family.</text>
</comment>
<protein>
    <recommendedName>
        <fullName evidence="8">Oxidative stress survival Svf1-like protein</fullName>
    </recommendedName>
</protein>
<dbReference type="AlphaFoldDB" id="M9LT47"/>
<sequence>MAAASCKRGSNRNTCTASASPLQRASCYRCQRSWLFLWTRFCAPSTIFPLVQLAIEPFESRLPSSFIASPPLDSLRRVGSIHTMSGWGSWLKGDSAAAAGSGAPAASGSNFHAITDTVSQDALFGPLQASDLEWTCAGGFTTETQTWYSFLEDGSFATSQIIHSAVGLWYPQVQMTFKYFNPKTGKKIWKSVNVTKFAAPPSAGAAGPQGDKRSSKAAEFTVLFTTTEAGEDKYTITANLDADLQLSWSFVRPAATQGWKLGAGPKGGFSYFGSNLGSPEGYVIHRFWPVAESEGHIISQGTAIDAKGKGMFVHAIQGMRPNLVAAKWNFANFQAQDDKLGRVSGIMMEFTTTPDYGSVAEGANARESLTVNIGSIVADGKLVAVSAATRSAGSPASEASRKSNSFARHLDPMLDQDTGYQAPQAIEFHWQAPLLDSASGKGDVDHKVEAQLKVDLGKPYPSSETHGLVDKVDVLAEIPYMVRKLVNYVAGTKPYIYQTLNPATLTLTLPEQYAGAGKGESTSIKGTLFEEHTFISG</sequence>
<dbReference type="GO" id="GO:0006979">
    <property type="term" value="P:response to oxidative stress"/>
    <property type="evidence" value="ECO:0007669"/>
    <property type="project" value="InterPro"/>
</dbReference>
<evidence type="ECO:0000256" key="1">
    <source>
        <dbReference type="ARBA" id="ARBA00004496"/>
    </source>
</evidence>
<dbReference type="InterPro" id="IPR051385">
    <property type="entry name" value="Ceramide-binding_SVF1"/>
</dbReference>
<feature type="domain" description="Svf1-like N-terminal" evidence="4">
    <location>
        <begin position="142"/>
        <end position="317"/>
    </location>
</feature>
<keyword evidence="3" id="KW-0963">Cytoplasm</keyword>
<accession>M9LT47</accession>
<dbReference type="PANTHER" id="PTHR47107:SF1">
    <property type="entry name" value="CERAMIDE-BINDING PROTEIN SVF1-RELATED"/>
    <property type="match status" value="1"/>
</dbReference>
<evidence type="ECO:0000256" key="2">
    <source>
        <dbReference type="ARBA" id="ARBA00009069"/>
    </source>
</evidence>
<dbReference type="InterPro" id="IPR033394">
    <property type="entry name" value="Svf1-like_C"/>
</dbReference>
<dbReference type="PANTHER" id="PTHR47107">
    <property type="entry name" value="SVF1-LIKE PROTEIN YDR222W-RELATED"/>
    <property type="match status" value="1"/>
</dbReference>
<dbReference type="Proteomes" id="UP000011976">
    <property type="component" value="Unassembled WGS sequence"/>
</dbReference>
<comment type="subcellular location">
    <subcellularLocation>
        <location evidence="1">Cytoplasm</location>
    </subcellularLocation>
</comment>
<proteinExistence type="inferred from homology"/>
<evidence type="ECO:0000259" key="4">
    <source>
        <dbReference type="Pfam" id="PF08622"/>
    </source>
</evidence>
<dbReference type="GO" id="GO:0005737">
    <property type="term" value="C:cytoplasm"/>
    <property type="evidence" value="ECO:0007669"/>
    <property type="project" value="UniProtKB-SubCell"/>
</dbReference>